<evidence type="ECO:0000313" key="7">
    <source>
        <dbReference type="Proteomes" id="UP000825729"/>
    </source>
</evidence>
<evidence type="ECO:0000313" key="6">
    <source>
        <dbReference type="EMBL" id="KAG9446336.1"/>
    </source>
</evidence>
<evidence type="ECO:0000256" key="1">
    <source>
        <dbReference type="ARBA" id="ARBA00022741"/>
    </source>
</evidence>
<dbReference type="AlphaFoldDB" id="A0AAV7EEN8"/>
<dbReference type="InterPro" id="IPR001650">
    <property type="entry name" value="Helicase_C-like"/>
</dbReference>
<evidence type="ECO:0000259" key="5">
    <source>
        <dbReference type="Pfam" id="PF00271"/>
    </source>
</evidence>
<dbReference type="CDD" id="cd18793">
    <property type="entry name" value="SF2_C_SNF"/>
    <property type="match status" value="1"/>
</dbReference>
<evidence type="ECO:0000256" key="2">
    <source>
        <dbReference type="ARBA" id="ARBA00022801"/>
    </source>
</evidence>
<dbReference type="GO" id="GO:0016787">
    <property type="term" value="F:hydrolase activity"/>
    <property type="evidence" value="ECO:0007669"/>
    <property type="project" value="UniProtKB-KW"/>
</dbReference>
<keyword evidence="7" id="KW-1185">Reference proteome</keyword>
<keyword evidence="4" id="KW-0067">ATP-binding</keyword>
<proteinExistence type="predicted"/>
<dbReference type="SUPFAM" id="SSF52540">
    <property type="entry name" value="P-loop containing nucleoside triphosphate hydrolases"/>
    <property type="match status" value="1"/>
</dbReference>
<dbReference type="PANTHER" id="PTHR45766">
    <property type="entry name" value="DNA ANNEALING HELICASE AND ENDONUCLEASE ZRANB3 FAMILY MEMBER"/>
    <property type="match status" value="1"/>
</dbReference>
<gene>
    <name evidence="6" type="ORF">H6P81_012464</name>
</gene>
<dbReference type="GO" id="GO:0004386">
    <property type="term" value="F:helicase activity"/>
    <property type="evidence" value="ECO:0007669"/>
    <property type="project" value="UniProtKB-KW"/>
</dbReference>
<dbReference type="Gene3D" id="3.40.50.300">
    <property type="entry name" value="P-loop containing nucleotide triphosphate hydrolases"/>
    <property type="match status" value="1"/>
</dbReference>
<dbReference type="GO" id="GO:0005524">
    <property type="term" value="F:ATP binding"/>
    <property type="evidence" value="ECO:0007669"/>
    <property type="project" value="UniProtKB-KW"/>
</dbReference>
<keyword evidence="1" id="KW-0547">Nucleotide-binding</keyword>
<dbReference type="Proteomes" id="UP000825729">
    <property type="component" value="Unassembled WGS sequence"/>
</dbReference>
<sequence>MKLSVIQLSIKAAGVGLTLTAASTVILSELSWNPGDITQAEDRAHRIGRASSVNVYYLLANDTVDDILWDVVQNKTGNLGQMLDGYKNTLEVSSAQRGKEETLDCSAQMSSSSPKQGTLDSFLKRCHTSIDRETANTIYEKTEKPKNLNQLCIKIDKCYSVSYLFVGPRGDGLSCTF</sequence>
<dbReference type="InterPro" id="IPR027417">
    <property type="entry name" value="P-loop_NTPase"/>
</dbReference>
<feature type="domain" description="Helicase C-terminal" evidence="5">
    <location>
        <begin position="8"/>
        <end position="48"/>
    </location>
</feature>
<dbReference type="GO" id="GO:0031297">
    <property type="term" value="P:replication fork processing"/>
    <property type="evidence" value="ECO:0007669"/>
    <property type="project" value="TreeGrafter"/>
</dbReference>
<evidence type="ECO:0000256" key="3">
    <source>
        <dbReference type="ARBA" id="ARBA00022806"/>
    </source>
</evidence>
<keyword evidence="2" id="KW-0378">Hydrolase</keyword>
<dbReference type="GO" id="GO:0004520">
    <property type="term" value="F:DNA endonuclease activity"/>
    <property type="evidence" value="ECO:0007669"/>
    <property type="project" value="TreeGrafter"/>
</dbReference>
<protein>
    <recommendedName>
        <fullName evidence="5">Helicase C-terminal domain-containing protein</fullName>
    </recommendedName>
</protein>
<reference evidence="6 7" key="1">
    <citation type="submission" date="2021-07" db="EMBL/GenBank/DDBJ databases">
        <title>The Aristolochia fimbriata genome: insights into angiosperm evolution, floral development and chemical biosynthesis.</title>
        <authorList>
            <person name="Jiao Y."/>
        </authorList>
    </citation>
    <scope>NUCLEOTIDE SEQUENCE [LARGE SCALE GENOMIC DNA]</scope>
    <source>
        <strain evidence="6">IBCAS-2021</strain>
        <tissue evidence="6">Leaf</tissue>
    </source>
</reference>
<comment type="caution">
    <text evidence="6">The sequence shown here is derived from an EMBL/GenBank/DDBJ whole genome shotgun (WGS) entry which is preliminary data.</text>
</comment>
<dbReference type="GO" id="GO:0006281">
    <property type="term" value="P:DNA repair"/>
    <property type="evidence" value="ECO:0007669"/>
    <property type="project" value="TreeGrafter"/>
</dbReference>
<dbReference type="Pfam" id="PF00271">
    <property type="entry name" value="Helicase_C"/>
    <property type="match status" value="1"/>
</dbReference>
<organism evidence="6 7">
    <name type="scientific">Aristolochia fimbriata</name>
    <name type="common">White veined hardy Dutchman's pipe vine</name>
    <dbReference type="NCBI Taxonomy" id="158543"/>
    <lineage>
        <taxon>Eukaryota</taxon>
        <taxon>Viridiplantae</taxon>
        <taxon>Streptophyta</taxon>
        <taxon>Embryophyta</taxon>
        <taxon>Tracheophyta</taxon>
        <taxon>Spermatophyta</taxon>
        <taxon>Magnoliopsida</taxon>
        <taxon>Magnoliidae</taxon>
        <taxon>Piperales</taxon>
        <taxon>Aristolochiaceae</taxon>
        <taxon>Aristolochia</taxon>
    </lineage>
</organism>
<accession>A0AAV7EEN8</accession>
<dbReference type="PANTHER" id="PTHR45766:SF3">
    <property type="entry name" value="DNA ANNEALING HELICASE AND ENDONUCLEASE ZRANB3"/>
    <property type="match status" value="1"/>
</dbReference>
<dbReference type="EMBL" id="JAINDJ010000005">
    <property type="protein sequence ID" value="KAG9446336.1"/>
    <property type="molecule type" value="Genomic_DNA"/>
</dbReference>
<keyword evidence="3" id="KW-0347">Helicase</keyword>
<name>A0AAV7EEN8_ARIFI</name>
<dbReference type="InterPro" id="IPR049730">
    <property type="entry name" value="SNF2/RAD54-like_C"/>
</dbReference>
<dbReference type="GO" id="GO:0043596">
    <property type="term" value="C:nuclear replication fork"/>
    <property type="evidence" value="ECO:0007669"/>
    <property type="project" value="TreeGrafter"/>
</dbReference>
<evidence type="ECO:0000256" key="4">
    <source>
        <dbReference type="ARBA" id="ARBA00022840"/>
    </source>
</evidence>